<dbReference type="PANTHER" id="PTHR35546:SF80">
    <property type="entry name" value="F-BOX DOMAIN CONTAINING PROTEIN EXPRESSED"/>
    <property type="match status" value="1"/>
</dbReference>
<evidence type="ECO:0008006" key="6">
    <source>
        <dbReference type="Google" id="ProtNLM"/>
    </source>
</evidence>
<gene>
    <name evidence="4" type="ORF">SEVIR_2G068800v2</name>
</gene>
<dbReference type="InterPro" id="IPR036047">
    <property type="entry name" value="F-box-like_dom_sf"/>
</dbReference>
<keyword evidence="5" id="KW-1185">Reference proteome</keyword>
<dbReference type="CDD" id="cd22157">
    <property type="entry name" value="F-box_AtFBW1-like"/>
    <property type="match status" value="1"/>
</dbReference>
<dbReference type="InterPro" id="IPR055290">
    <property type="entry name" value="At3g26010-like"/>
</dbReference>
<evidence type="ECO:0000313" key="5">
    <source>
        <dbReference type="Proteomes" id="UP000298652"/>
    </source>
</evidence>
<dbReference type="InterPro" id="IPR001810">
    <property type="entry name" value="F-box_dom"/>
</dbReference>
<dbReference type="SUPFAM" id="SSF81383">
    <property type="entry name" value="F-box domain"/>
    <property type="match status" value="1"/>
</dbReference>
<evidence type="ECO:0000256" key="1">
    <source>
        <dbReference type="SAM" id="MobiDB-lite"/>
    </source>
</evidence>
<dbReference type="Proteomes" id="UP000298652">
    <property type="component" value="Chromosome 2"/>
</dbReference>
<dbReference type="InterPro" id="IPR056592">
    <property type="entry name" value="Beta-prop_At3g26010-like"/>
</dbReference>
<protein>
    <recommendedName>
        <fullName evidence="6">F-box domain-containing protein</fullName>
    </recommendedName>
</protein>
<reference evidence="4" key="1">
    <citation type="submission" date="2019-03" db="EMBL/GenBank/DDBJ databases">
        <title>WGS assembly of Setaria viridis.</title>
        <authorList>
            <person name="Huang P."/>
            <person name="Jenkins J."/>
            <person name="Grimwood J."/>
            <person name="Barry K."/>
            <person name="Healey A."/>
            <person name="Mamidi S."/>
            <person name="Sreedasyam A."/>
            <person name="Shu S."/>
            <person name="Feldman M."/>
            <person name="Wu J."/>
            <person name="Yu Y."/>
            <person name="Chen C."/>
            <person name="Johnson J."/>
            <person name="Rokhsar D."/>
            <person name="Baxter I."/>
            <person name="Schmutz J."/>
            <person name="Brutnell T."/>
            <person name="Kellogg E."/>
        </authorList>
    </citation>
    <scope>NUCLEOTIDE SEQUENCE [LARGE SCALE GENOMIC DNA]</scope>
</reference>
<feature type="domain" description="F-box protein At3g26010-like beta-propeller" evidence="3">
    <location>
        <begin position="121"/>
        <end position="388"/>
    </location>
</feature>
<accession>A0A4U6VP57</accession>
<name>A0A4U6VP57_SETVI</name>
<dbReference type="OMA" id="PCFMELP"/>
<feature type="region of interest" description="Disordered" evidence="1">
    <location>
        <begin position="1"/>
        <end position="41"/>
    </location>
</feature>
<dbReference type="Gramene" id="TKW30902">
    <property type="protein sequence ID" value="TKW30902"/>
    <property type="gene ID" value="SEVIR_2G068800v2"/>
</dbReference>
<evidence type="ECO:0000313" key="4">
    <source>
        <dbReference type="EMBL" id="TKW30902.1"/>
    </source>
</evidence>
<dbReference type="EMBL" id="CM016553">
    <property type="protein sequence ID" value="TKW30902.1"/>
    <property type="molecule type" value="Genomic_DNA"/>
</dbReference>
<evidence type="ECO:0000259" key="3">
    <source>
        <dbReference type="Pfam" id="PF24750"/>
    </source>
</evidence>
<feature type="domain" description="F-box" evidence="2">
    <location>
        <begin position="48"/>
        <end position="83"/>
    </location>
</feature>
<dbReference type="PANTHER" id="PTHR35546">
    <property type="entry name" value="F-BOX PROTEIN INTERACTION DOMAIN PROTEIN-RELATED"/>
    <property type="match status" value="1"/>
</dbReference>
<dbReference type="Pfam" id="PF24750">
    <property type="entry name" value="b-prop_At3g26010-like"/>
    <property type="match status" value="1"/>
</dbReference>
<evidence type="ECO:0000259" key="2">
    <source>
        <dbReference type="Pfam" id="PF00646"/>
    </source>
</evidence>
<organism evidence="4 5">
    <name type="scientific">Setaria viridis</name>
    <name type="common">Green bristlegrass</name>
    <name type="synonym">Setaria italica subsp. viridis</name>
    <dbReference type="NCBI Taxonomy" id="4556"/>
    <lineage>
        <taxon>Eukaryota</taxon>
        <taxon>Viridiplantae</taxon>
        <taxon>Streptophyta</taxon>
        <taxon>Embryophyta</taxon>
        <taxon>Tracheophyta</taxon>
        <taxon>Spermatophyta</taxon>
        <taxon>Magnoliopsida</taxon>
        <taxon>Liliopsida</taxon>
        <taxon>Poales</taxon>
        <taxon>Poaceae</taxon>
        <taxon>PACMAD clade</taxon>
        <taxon>Panicoideae</taxon>
        <taxon>Panicodae</taxon>
        <taxon>Paniceae</taxon>
        <taxon>Cenchrinae</taxon>
        <taxon>Setaria</taxon>
    </lineage>
</organism>
<sequence length="414" mass="46591">MEQGTHPPAAVAAAADLDRLRRPRAAPPSSPTSGVGGSEGSAVGGLGFPEDPLTEILSRLPAKPLFRFKCVSKAWFALVADCLRKLPQTLQGFFYGEHFVDLLGRSMPPVDPNFTFLTKLPEIEKISLMRSCNGLVLLRHTPFLDPNDTKALGYIVCNPATKEWVDVPNSGWTLQPLHEEYYNTEDAHTITYLFFDPAVSLQFKLFQFCQDFSMNVLQVNTYSSESGVWSGRAVECWSHEAMRSRIGSALVNGMLHWTIFCRSAQQNALVAVDGEGEKCRIIHWPNEERGLLVFLGQSQGLLHCMSGRMDDFNKFTELSIWVLEDYDAEKWILKHSVSCLHLFGEPSCCVHNYHIAIHPDHNLVFFVQRLNKKLISYDLDSKELSVLCTLEHNCAFITPYVPYFVESSVLVKKS</sequence>
<proteinExistence type="predicted"/>
<dbReference type="AlphaFoldDB" id="A0A4U6VP57"/>
<dbReference type="Pfam" id="PF00646">
    <property type="entry name" value="F-box"/>
    <property type="match status" value="1"/>
</dbReference>